<dbReference type="PANTHER" id="PTHR13501">
    <property type="entry name" value="CHLOROPLAST 50S RIBOSOMAL PROTEIN L22-RELATED"/>
    <property type="match status" value="1"/>
</dbReference>
<comment type="similarity">
    <text evidence="1 4">Belongs to the universal ribosomal protein uL22 family.</text>
</comment>
<keyword evidence="2 4" id="KW-0689">Ribosomal protein</keyword>
<evidence type="ECO:0000256" key="5">
    <source>
        <dbReference type="RuleBase" id="RU004006"/>
    </source>
</evidence>
<gene>
    <name evidence="7" type="ORF">UU93_C0001G0097</name>
</gene>
<dbReference type="EMBL" id="LCCN01000001">
    <property type="protein sequence ID" value="KKS33266.1"/>
    <property type="molecule type" value="Genomic_DNA"/>
</dbReference>
<dbReference type="AlphaFoldDB" id="A0A0G1AGN6"/>
<evidence type="ECO:0000256" key="1">
    <source>
        <dbReference type="ARBA" id="ARBA00009451"/>
    </source>
</evidence>
<reference evidence="7 8" key="1">
    <citation type="journal article" date="2015" name="Nature">
        <title>rRNA introns, odd ribosomes, and small enigmatic genomes across a large radiation of phyla.</title>
        <authorList>
            <person name="Brown C.T."/>
            <person name="Hug L.A."/>
            <person name="Thomas B.C."/>
            <person name="Sharon I."/>
            <person name="Castelle C.J."/>
            <person name="Singh A."/>
            <person name="Wilkins M.J."/>
            <person name="Williams K.H."/>
            <person name="Banfield J.F."/>
        </authorList>
    </citation>
    <scope>NUCLEOTIDE SEQUENCE [LARGE SCALE GENOMIC DNA]</scope>
</reference>
<keyword evidence="3 4" id="KW-0687">Ribonucleoprotein</keyword>
<dbReference type="Pfam" id="PF00237">
    <property type="entry name" value="Ribosomal_L22"/>
    <property type="match status" value="1"/>
</dbReference>
<name>A0A0G1AGN6_9BACT</name>
<keyword evidence="5" id="KW-0699">rRNA-binding</keyword>
<evidence type="ECO:0000256" key="6">
    <source>
        <dbReference type="RuleBase" id="RU004008"/>
    </source>
</evidence>
<dbReference type="GO" id="GO:0006412">
    <property type="term" value="P:translation"/>
    <property type="evidence" value="ECO:0007669"/>
    <property type="project" value="InterPro"/>
</dbReference>
<dbReference type="SUPFAM" id="SSF54843">
    <property type="entry name" value="Ribosomal protein L22"/>
    <property type="match status" value="1"/>
</dbReference>
<keyword evidence="5" id="KW-0694">RNA-binding</keyword>
<dbReference type="Proteomes" id="UP000034160">
    <property type="component" value="Unassembled WGS sequence"/>
</dbReference>
<evidence type="ECO:0000256" key="4">
    <source>
        <dbReference type="RuleBase" id="RU004005"/>
    </source>
</evidence>
<sequence>MMKKIVAKASFVKGSPRKFRLVARSLENMSLEKAIIAARAIQKRTAGTLIDVLEQALGNAKNNFKLSPENLVVSSIIIGEGPRFKRQDVHAHGARFGGGVRHKKLSHITIELKEKNGK</sequence>
<protein>
    <recommendedName>
        <fullName evidence="6">50S ribosomal protein L22</fullName>
    </recommendedName>
</protein>
<dbReference type="GO" id="GO:0019843">
    <property type="term" value="F:rRNA binding"/>
    <property type="evidence" value="ECO:0007669"/>
    <property type="project" value="UniProtKB-KW"/>
</dbReference>
<dbReference type="PANTHER" id="PTHR13501:SF8">
    <property type="entry name" value="LARGE RIBOSOMAL SUBUNIT PROTEIN UL22M"/>
    <property type="match status" value="1"/>
</dbReference>
<accession>A0A0G1AGN6</accession>
<dbReference type="GO" id="GO:0003735">
    <property type="term" value="F:structural constituent of ribosome"/>
    <property type="evidence" value="ECO:0007669"/>
    <property type="project" value="InterPro"/>
</dbReference>
<evidence type="ECO:0000256" key="2">
    <source>
        <dbReference type="ARBA" id="ARBA00022980"/>
    </source>
</evidence>
<dbReference type="InterPro" id="IPR036394">
    <property type="entry name" value="Ribosomal_uL22_sf"/>
</dbReference>
<dbReference type="InterPro" id="IPR001063">
    <property type="entry name" value="Ribosomal_uL22"/>
</dbReference>
<dbReference type="STRING" id="1618356.UU93_C0001G0097"/>
<dbReference type="GO" id="GO:0015934">
    <property type="term" value="C:large ribosomal subunit"/>
    <property type="evidence" value="ECO:0007669"/>
    <property type="project" value="InterPro"/>
</dbReference>
<comment type="subunit">
    <text evidence="5">Part of the 50S ribosomal subunit.</text>
</comment>
<dbReference type="Gene3D" id="3.90.470.10">
    <property type="entry name" value="Ribosomal protein L22/L17"/>
    <property type="match status" value="1"/>
</dbReference>
<comment type="caution">
    <text evidence="7">The sequence shown here is derived from an EMBL/GenBank/DDBJ whole genome shotgun (WGS) entry which is preliminary data.</text>
</comment>
<proteinExistence type="inferred from homology"/>
<evidence type="ECO:0000313" key="7">
    <source>
        <dbReference type="EMBL" id="KKS33266.1"/>
    </source>
</evidence>
<evidence type="ECO:0000313" key="8">
    <source>
        <dbReference type="Proteomes" id="UP000034160"/>
    </source>
</evidence>
<organism evidence="7 8">
    <name type="scientific">Candidatus Amesbacteria bacterium GW2011_GWA2_42_12</name>
    <dbReference type="NCBI Taxonomy" id="1618356"/>
    <lineage>
        <taxon>Bacteria</taxon>
        <taxon>Candidatus Amesiibacteriota</taxon>
    </lineage>
</organism>
<comment type="function">
    <text evidence="6">This protein binds specifically to 23S rRNA; its binding is stimulated by other ribosomal proteins, e.g., L4, L17, and L20. It is important during the early stages of 50S assembly. It makes multiple contacts with different domains of the 23S rRNA in the assembled 50S subunit and ribosome.</text>
</comment>
<dbReference type="InterPro" id="IPR047867">
    <property type="entry name" value="Ribosomal_uL22_bac/org-type"/>
</dbReference>
<evidence type="ECO:0000256" key="3">
    <source>
        <dbReference type="ARBA" id="ARBA00023274"/>
    </source>
</evidence>